<accession>A0A1V5SW59</accession>
<gene>
    <name evidence="2" type="ORF">BWY41_00985</name>
</gene>
<organism evidence="2">
    <name type="scientific">Candidatus Atribacter allofermentans</name>
    <dbReference type="NCBI Taxonomy" id="1852833"/>
    <lineage>
        <taxon>Bacteria</taxon>
        <taxon>Pseudomonadati</taxon>
        <taxon>Atribacterota</taxon>
        <taxon>Atribacteria</taxon>
        <taxon>Atribacterales</taxon>
        <taxon>Atribacteraceae</taxon>
        <taxon>Atribacter</taxon>
    </lineage>
</organism>
<reference evidence="2" key="1">
    <citation type="submission" date="2017-02" db="EMBL/GenBank/DDBJ databases">
        <title>Delving into the versatile metabolic prowess of the omnipresent phylum Bacteroidetes.</title>
        <authorList>
            <person name="Nobu M.K."/>
            <person name="Mei R."/>
            <person name="Narihiro T."/>
            <person name="Kuroda K."/>
            <person name="Liu W.-T."/>
        </authorList>
    </citation>
    <scope>NUCLEOTIDE SEQUENCE</scope>
    <source>
        <strain evidence="2">ADurb.Bin276</strain>
    </source>
</reference>
<keyword evidence="1" id="KW-0472">Membrane</keyword>
<comment type="caution">
    <text evidence="2">The sequence shown here is derived from an EMBL/GenBank/DDBJ whole genome shotgun (WGS) entry which is preliminary data.</text>
</comment>
<keyword evidence="1" id="KW-1133">Transmembrane helix</keyword>
<dbReference type="SUPFAM" id="SSF53697">
    <property type="entry name" value="SIS domain"/>
    <property type="match status" value="1"/>
</dbReference>
<evidence type="ECO:0000313" key="2">
    <source>
        <dbReference type="EMBL" id="OQA58776.1"/>
    </source>
</evidence>
<evidence type="ECO:0000256" key="1">
    <source>
        <dbReference type="SAM" id="Phobius"/>
    </source>
</evidence>
<dbReference type="EMBL" id="MWBQ01000066">
    <property type="protein sequence ID" value="OQA58776.1"/>
    <property type="molecule type" value="Genomic_DNA"/>
</dbReference>
<dbReference type="InterPro" id="IPR046348">
    <property type="entry name" value="SIS_dom_sf"/>
</dbReference>
<dbReference type="AlphaFoldDB" id="A0A1V5SW59"/>
<evidence type="ECO:0008006" key="3">
    <source>
        <dbReference type="Google" id="ProtNLM"/>
    </source>
</evidence>
<dbReference type="Gene3D" id="3.40.50.10490">
    <property type="entry name" value="Glucose-6-phosphate isomerase like protein, domain 1"/>
    <property type="match status" value="2"/>
</dbReference>
<name>A0A1V5SW59_9BACT</name>
<proteinExistence type="predicted"/>
<sequence>MAKNQRRKIKSKIIYKGFTKINDVHFDWNVKPDNFFNGFPVPPFVSWTINTDRISSFNRNILQPNQQIVWIGKDDIIQFLECFYAESELIQNHQSYHFCSSSRPEYLYKLSHSVDLLNTVFVVLGRTLDELDLIKLVMMLNKRKRVFIGPEVGLMSELARLLFFPFYPVETKNCRFWHHSELLYFPLHSMGLPIRDMVEGCEEGFSSYRDDAMFTAQIVYQIQLKGIQRLYFIVNSYPIYSLLKALEPLLEESLNGENQCFKIKIITLESLKSSYLEHILSCDDRDVFFVLNQSKSSQCLQVPINFPQKVKEDSYLGKELQFLDKQSFSDYDSATIEALQYQIKKNESSFIHLQYPKNDLYTLGLLVAYFYYFACYSSWLRGYDVLNDPPFAEFDRLIWKFIKKT</sequence>
<protein>
    <recommendedName>
        <fullName evidence="3">Glucose-6-phosphate isomerase</fullName>
    </recommendedName>
</protein>
<dbReference type="GO" id="GO:1901135">
    <property type="term" value="P:carbohydrate derivative metabolic process"/>
    <property type="evidence" value="ECO:0007669"/>
    <property type="project" value="InterPro"/>
</dbReference>
<keyword evidence="1" id="KW-0812">Transmembrane</keyword>
<dbReference type="GO" id="GO:0097367">
    <property type="term" value="F:carbohydrate derivative binding"/>
    <property type="evidence" value="ECO:0007669"/>
    <property type="project" value="InterPro"/>
</dbReference>
<dbReference type="Proteomes" id="UP000485569">
    <property type="component" value="Unassembled WGS sequence"/>
</dbReference>
<feature type="transmembrane region" description="Helical" evidence="1">
    <location>
        <begin position="360"/>
        <end position="379"/>
    </location>
</feature>